<dbReference type="InterPro" id="IPR007412">
    <property type="entry name" value="FlgM"/>
</dbReference>
<keyword evidence="6" id="KW-0804">Transcription</keyword>
<evidence type="ECO:0000256" key="8">
    <source>
        <dbReference type="ARBA" id="ARBA00030117"/>
    </source>
</evidence>
<keyword evidence="5" id="KW-0805">Transcription regulation</keyword>
<gene>
    <name evidence="11" type="ORF">SAMN05660691_00022</name>
</gene>
<keyword evidence="3" id="KW-0678">Repressor</keyword>
<dbReference type="NCBIfam" id="TIGR03824">
    <property type="entry name" value="FlgM_jcvi"/>
    <property type="match status" value="1"/>
</dbReference>
<dbReference type="InterPro" id="IPR035890">
    <property type="entry name" value="Anti-sigma-28_factor_FlgM_sf"/>
</dbReference>
<evidence type="ECO:0000256" key="9">
    <source>
        <dbReference type="SAM" id="MobiDB-lite"/>
    </source>
</evidence>
<evidence type="ECO:0000256" key="2">
    <source>
        <dbReference type="ARBA" id="ARBA00017823"/>
    </source>
</evidence>
<reference evidence="12" key="1">
    <citation type="submission" date="2016-10" db="EMBL/GenBank/DDBJ databases">
        <authorList>
            <person name="Varghese N."/>
            <person name="Submissions S."/>
        </authorList>
    </citation>
    <scope>NUCLEOTIDE SEQUENCE [LARGE SCALE GENOMIC DNA]</scope>
    <source>
        <strain evidence="12">DSM 17616</strain>
    </source>
</reference>
<dbReference type="SUPFAM" id="SSF101498">
    <property type="entry name" value="Anti-sigma factor FlgM"/>
    <property type="match status" value="1"/>
</dbReference>
<dbReference type="GO" id="GO:0044781">
    <property type="term" value="P:bacterial-type flagellum organization"/>
    <property type="evidence" value="ECO:0007669"/>
    <property type="project" value="UniProtKB-KW"/>
</dbReference>
<comment type="function">
    <text evidence="7">Responsible for the coupling of flagellin expression to flagellar assembly by preventing expression of the flagellin genes when a component of the middle class of proteins is defective. It negatively regulates flagellar genes by inhibiting the activity of FliA by directly binding to FliA.</text>
</comment>
<keyword evidence="4" id="KW-1005">Bacterial flagellum biogenesis</keyword>
<evidence type="ECO:0000259" key="10">
    <source>
        <dbReference type="Pfam" id="PF04316"/>
    </source>
</evidence>
<comment type="similarity">
    <text evidence="1">Belongs to the FlgM family.</text>
</comment>
<evidence type="ECO:0000256" key="5">
    <source>
        <dbReference type="ARBA" id="ARBA00023015"/>
    </source>
</evidence>
<evidence type="ECO:0000256" key="6">
    <source>
        <dbReference type="ARBA" id="ARBA00023163"/>
    </source>
</evidence>
<keyword evidence="12" id="KW-1185">Reference proteome</keyword>
<feature type="domain" description="Anti-sigma-28 factor FlgM C-terminal" evidence="10">
    <location>
        <begin position="41"/>
        <end position="92"/>
    </location>
</feature>
<accession>A0A1H6J537</accession>
<dbReference type="Proteomes" id="UP000199371">
    <property type="component" value="Unassembled WGS sequence"/>
</dbReference>
<feature type="region of interest" description="Disordered" evidence="9">
    <location>
        <begin position="1"/>
        <end position="35"/>
    </location>
</feature>
<dbReference type="RefSeq" id="WP_092788921.1">
    <property type="nucleotide sequence ID" value="NZ_FNXF01000001.1"/>
</dbReference>
<dbReference type="InterPro" id="IPR031316">
    <property type="entry name" value="FlgM_C"/>
</dbReference>
<dbReference type="AlphaFoldDB" id="A0A1H6J537"/>
<evidence type="ECO:0000313" key="11">
    <source>
        <dbReference type="EMBL" id="SEH54606.1"/>
    </source>
</evidence>
<proteinExistence type="inferred from homology"/>
<dbReference type="EMBL" id="FNXF01000001">
    <property type="protein sequence ID" value="SEH54606.1"/>
    <property type="molecule type" value="Genomic_DNA"/>
</dbReference>
<protein>
    <recommendedName>
        <fullName evidence="2">Negative regulator of flagellin synthesis</fullName>
    </recommendedName>
    <alternativeName>
        <fullName evidence="8">Anti-sigma-28 factor</fullName>
    </alternativeName>
</protein>
<evidence type="ECO:0000256" key="3">
    <source>
        <dbReference type="ARBA" id="ARBA00022491"/>
    </source>
</evidence>
<organism evidence="11 12">
    <name type="scientific">Rheinheimera pacifica</name>
    <dbReference type="NCBI Taxonomy" id="173990"/>
    <lineage>
        <taxon>Bacteria</taxon>
        <taxon>Pseudomonadati</taxon>
        <taxon>Pseudomonadota</taxon>
        <taxon>Gammaproteobacteria</taxon>
        <taxon>Chromatiales</taxon>
        <taxon>Chromatiaceae</taxon>
        <taxon>Rheinheimera</taxon>
    </lineage>
</organism>
<dbReference type="GO" id="GO:0045892">
    <property type="term" value="P:negative regulation of DNA-templated transcription"/>
    <property type="evidence" value="ECO:0007669"/>
    <property type="project" value="InterPro"/>
</dbReference>
<sequence>MQIDPKNPLQINPVNRLGQEKHSTEQAKTPVAGKTEAGVSQVSAFSRSLEQTFQGLADKDSVDMAKVQQLKQAIANGELQLDEDTLVSAMLEMHKR</sequence>
<dbReference type="OrthoDB" id="5770819at2"/>
<dbReference type="Pfam" id="PF04316">
    <property type="entry name" value="FlgM"/>
    <property type="match status" value="1"/>
</dbReference>
<evidence type="ECO:0000313" key="12">
    <source>
        <dbReference type="Proteomes" id="UP000199371"/>
    </source>
</evidence>
<evidence type="ECO:0000256" key="1">
    <source>
        <dbReference type="ARBA" id="ARBA00005322"/>
    </source>
</evidence>
<name>A0A1H6J537_9GAMM</name>
<evidence type="ECO:0000256" key="4">
    <source>
        <dbReference type="ARBA" id="ARBA00022795"/>
    </source>
</evidence>
<dbReference type="STRING" id="173990.SAMN05660691_00022"/>
<evidence type="ECO:0000256" key="7">
    <source>
        <dbReference type="ARBA" id="ARBA00024739"/>
    </source>
</evidence>